<dbReference type="HOGENOM" id="CLU_936968_0_0_1"/>
<evidence type="ECO:0000313" key="3">
    <source>
        <dbReference type="Proteomes" id="UP000030653"/>
    </source>
</evidence>
<reference evidence="2 3" key="1">
    <citation type="journal article" date="2012" name="Science">
        <title>The Paleozoic origin of enzymatic lignin decomposition reconstructed from 31 fungal genomes.</title>
        <authorList>
            <person name="Floudas D."/>
            <person name="Binder M."/>
            <person name="Riley R."/>
            <person name="Barry K."/>
            <person name="Blanchette R.A."/>
            <person name="Henrissat B."/>
            <person name="Martinez A.T."/>
            <person name="Otillar R."/>
            <person name="Spatafora J.W."/>
            <person name="Yadav J.S."/>
            <person name="Aerts A."/>
            <person name="Benoit I."/>
            <person name="Boyd A."/>
            <person name="Carlson A."/>
            <person name="Copeland A."/>
            <person name="Coutinho P.M."/>
            <person name="de Vries R.P."/>
            <person name="Ferreira P."/>
            <person name="Findley K."/>
            <person name="Foster B."/>
            <person name="Gaskell J."/>
            <person name="Glotzer D."/>
            <person name="Gorecki P."/>
            <person name="Heitman J."/>
            <person name="Hesse C."/>
            <person name="Hori C."/>
            <person name="Igarashi K."/>
            <person name="Jurgens J.A."/>
            <person name="Kallen N."/>
            <person name="Kersten P."/>
            <person name="Kohler A."/>
            <person name="Kuees U."/>
            <person name="Kumar T.K.A."/>
            <person name="Kuo A."/>
            <person name="LaButti K."/>
            <person name="Larrondo L.F."/>
            <person name="Lindquist E."/>
            <person name="Ling A."/>
            <person name="Lombard V."/>
            <person name="Lucas S."/>
            <person name="Lundell T."/>
            <person name="Martin R."/>
            <person name="McLaughlin D.J."/>
            <person name="Morgenstern I."/>
            <person name="Morin E."/>
            <person name="Murat C."/>
            <person name="Nagy L.G."/>
            <person name="Nolan M."/>
            <person name="Ohm R.A."/>
            <person name="Patyshakuliyeva A."/>
            <person name="Rokas A."/>
            <person name="Ruiz-Duenas F.J."/>
            <person name="Sabat G."/>
            <person name="Salamov A."/>
            <person name="Samejima M."/>
            <person name="Schmutz J."/>
            <person name="Slot J.C."/>
            <person name="St John F."/>
            <person name="Stenlid J."/>
            <person name="Sun H."/>
            <person name="Sun S."/>
            <person name="Syed K."/>
            <person name="Tsang A."/>
            <person name="Wiebenga A."/>
            <person name="Young D."/>
            <person name="Pisabarro A."/>
            <person name="Eastwood D.C."/>
            <person name="Martin F."/>
            <person name="Cullen D."/>
            <person name="Grigoriev I.V."/>
            <person name="Hibbett D.S."/>
        </authorList>
    </citation>
    <scope>NUCLEOTIDE SEQUENCE [LARGE SCALE GENOMIC DNA]</scope>
    <source>
        <strain evidence="2 3">DJM-731 SS1</strain>
    </source>
</reference>
<feature type="chain" id="PRO_5004067508" evidence="1">
    <location>
        <begin position="20"/>
        <end position="297"/>
    </location>
</feature>
<dbReference type="OrthoDB" id="2447803at2759"/>
<accession>M5G4I1</accession>
<dbReference type="Proteomes" id="UP000030653">
    <property type="component" value="Unassembled WGS sequence"/>
</dbReference>
<sequence>MISSRCILALHAFLQRLDASYITAIEVKPEHSSELYDPAYMGGVFSDAFKTIAEKWPGLLRFGMYYRCPLAAPHIVVWQLGEFASLFKCTQMKSFIVNVEPFVVIQDEHVNELVRAWPDLEVLVVGSLMTSVTHYSSLMRALSYESFILLSTSPFLRTLMLNICPLGQEPEDSALLHLPREKSHLETVIIRDPEQDEAQDFVLRFLRALLPTLTFKLQGECPRCNFDSRLHKVDHWIFERTPVCCIRDVAERLGIPGMHGCVAKTRLQRKIEGECILCQMDLVSNFETFAEWSNMYG</sequence>
<feature type="signal peptide" evidence="1">
    <location>
        <begin position="1"/>
        <end position="19"/>
    </location>
</feature>
<gene>
    <name evidence="2" type="ORF">DACRYDRAFT_23086</name>
</gene>
<evidence type="ECO:0000313" key="2">
    <source>
        <dbReference type="EMBL" id="EJU00732.1"/>
    </source>
</evidence>
<dbReference type="GeneID" id="63688153"/>
<dbReference type="RefSeq" id="XP_040627629.1">
    <property type="nucleotide sequence ID" value="XM_040773091.1"/>
</dbReference>
<proteinExistence type="predicted"/>
<organism evidence="2 3">
    <name type="scientific">Dacryopinax primogenitus (strain DJM 731)</name>
    <name type="common">Brown rot fungus</name>
    <dbReference type="NCBI Taxonomy" id="1858805"/>
    <lineage>
        <taxon>Eukaryota</taxon>
        <taxon>Fungi</taxon>
        <taxon>Dikarya</taxon>
        <taxon>Basidiomycota</taxon>
        <taxon>Agaricomycotina</taxon>
        <taxon>Dacrymycetes</taxon>
        <taxon>Dacrymycetales</taxon>
        <taxon>Dacrymycetaceae</taxon>
        <taxon>Dacryopinax</taxon>
    </lineage>
</organism>
<keyword evidence="1" id="KW-0732">Signal</keyword>
<name>M5G4I1_DACPD</name>
<evidence type="ECO:0000256" key="1">
    <source>
        <dbReference type="SAM" id="SignalP"/>
    </source>
</evidence>
<dbReference type="AlphaFoldDB" id="M5G4I1"/>
<keyword evidence="3" id="KW-1185">Reference proteome</keyword>
<protein>
    <submittedName>
        <fullName evidence="2">Uncharacterized protein</fullName>
    </submittedName>
</protein>
<dbReference type="EMBL" id="JH795866">
    <property type="protein sequence ID" value="EJU00732.1"/>
    <property type="molecule type" value="Genomic_DNA"/>
</dbReference>